<dbReference type="InterPro" id="IPR005119">
    <property type="entry name" value="LysR_subst-bd"/>
</dbReference>
<dbReference type="InterPro" id="IPR036388">
    <property type="entry name" value="WH-like_DNA-bd_sf"/>
</dbReference>
<dbReference type="PRINTS" id="PR00039">
    <property type="entry name" value="HTHLYSR"/>
</dbReference>
<dbReference type="PANTHER" id="PTHR30126:SF21">
    <property type="entry name" value="TRANSCRIPTIONAL REGULATOR-RELATED"/>
    <property type="match status" value="1"/>
</dbReference>
<accession>A0ABW4LQ99</accession>
<dbReference type="PANTHER" id="PTHR30126">
    <property type="entry name" value="HTH-TYPE TRANSCRIPTIONAL REGULATOR"/>
    <property type="match status" value="1"/>
</dbReference>
<evidence type="ECO:0000256" key="2">
    <source>
        <dbReference type="ARBA" id="ARBA00023015"/>
    </source>
</evidence>
<evidence type="ECO:0000313" key="7">
    <source>
        <dbReference type="Proteomes" id="UP001597214"/>
    </source>
</evidence>
<evidence type="ECO:0000259" key="5">
    <source>
        <dbReference type="PROSITE" id="PS50931"/>
    </source>
</evidence>
<gene>
    <name evidence="6" type="ORF">ACFSCX_11810</name>
</gene>
<dbReference type="Proteomes" id="UP001597214">
    <property type="component" value="Unassembled WGS sequence"/>
</dbReference>
<keyword evidence="7" id="KW-1185">Reference proteome</keyword>
<evidence type="ECO:0000256" key="4">
    <source>
        <dbReference type="ARBA" id="ARBA00023163"/>
    </source>
</evidence>
<dbReference type="Gene3D" id="3.40.190.290">
    <property type="match status" value="1"/>
</dbReference>
<dbReference type="PROSITE" id="PS50931">
    <property type="entry name" value="HTH_LYSR"/>
    <property type="match status" value="1"/>
</dbReference>
<reference evidence="7" key="1">
    <citation type="journal article" date="2019" name="Int. J. Syst. Evol. Microbiol.">
        <title>The Global Catalogue of Microorganisms (GCM) 10K type strain sequencing project: providing services to taxonomists for standard genome sequencing and annotation.</title>
        <authorList>
            <consortium name="The Broad Institute Genomics Platform"/>
            <consortium name="The Broad Institute Genome Sequencing Center for Infectious Disease"/>
            <person name="Wu L."/>
            <person name="Ma J."/>
        </authorList>
    </citation>
    <scope>NUCLEOTIDE SEQUENCE [LARGE SCALE GENOMIC DNA]</scope>
    <source>
        <strain evidence="7">CCUG 49339</strain>
    </source>
</reference>
<dbReference type="SUPFAM" id="SSF53850">
    <property type="entry name" value="Periplasmic binding protein-like II"/>
    <property type="match status" value="1"/>
</dbReference>
<feature type="domain" description="HTH lysR-type" evidence="5">
    <location>
        <begin position="1"/>
        <end position="58"/>
    </location>
</feature>
<organism evidence="6 7">
    <name type="scientific">Bacillus salitolerans</name>
    <dbReference type="NCBI Taxonomy" id="1437434"/>
    <lineage>
        <taxon>Bacteria</taxon>
        <taxon>Bacillati</taxon>
        <taxon>Bacillota</taxon>
        <taxon>Bacilli</taxon>
        <taxon>Bacillales</taxon>
        <taxon>Bacillaceae</taxon>
        <taxon>Bacillus</taxon>
    </lineage>
</organism>
<dbReference type="SUPFAM" id="SSF46785">
    <property type="entry name" value="Winged helix' DNA-binding domain"/>
    <property type="match status" value="1"/>
</dbReference>
<protein>
    <submittedName>
        <fullName evidence="6">LysR family transcriptional regulator</fullName>
    </submittedName>
</protein>
<comment type="caution">
    <text evidence="6">The sequence shown here is derived from an EMBL/GenBank/DDBJ whole genome shotgun (WGS) entry which is preliminary data.</text>
</comment>
<evidence type="ECO:0000313" key="6">
    <source>
        <dbReference type="EMBL" id="MFD1737238.1"/>
    </source>
</evidence>
<keyword evidence="3" id="KW-0238">DNA-binding</keyword>
<dbReference type="InterPro" id="IPR036390">
    <property type="entry name" value="WH_DNA-bd_sf"/>
</dbReference>
<dbReference type="EMBL" id="JBHUEM010000020">
    <property type="protein sequence ID" value="MFD1737238.1"/>
    <property type="molecule type" value="Genomic_DNA"/>
</dbReference>
<dbReference type="Pfam" id="PF00126">
    <property type="entry name" value="HTH_1"/>
    <property type="match status" value="1"/>
</dbReference>
<sequence>MEIDQLRAFIAVVQTKNFTKAAETLHVAQSTITTRIKSLEDSIGKSLFERDNRTVQLTSSGKVFLPYAQKVLELIQKSRNAINSDNYFDKYIVVGSTHTIWDYVLYPIVRDFQDHNRNIGLRFITNHSQEVIQGIMDGIIDIAVVYLRPHHPEIQVNFFREEHIHLVGSKTYFDELEVVGDNVLRNYPFIHLDWGTPFSEWFNEVIGKDEPFFLQVDHMSIHIQYLLEGKGIGFMPTSVLERYKEEGLVELPTNFSKPIPTRPMYIIYLKRKHEFIQSLLSDLNK</sequence>
<keyword evidence="2" id="KW-0805">Transcription regulation</keyword>
<dbReference type="RefSeq" id="WP_377928441.1">
    <property type="nucleotide sequence ID" value="NZ_JBHUEM010000020.1"/>
</dbReference>
<proteinExistence type="inferred from homology"/>
<dbReference type="InterPro" id="IPR000847">
    <property type="entry name" value="LysR_HTH_N"/>
</dbReference>
<dbReference type="CDD" id="cd05466">
    <property type="entry name" value="PBP2_LTTR_substrate"/>
    <property type="match status" value="1"/>
</dbReference>
<comment type="similarity">
    <text evidence="1">Belongs to the LysR transcriptional regulatory family.</text>
</comment>
<keyword evidence="4" id="KW-0804">Transcription</keyword>
<evidence type="ECO:0000256" key="1">
    <source>
        <dbReference type="ARBA" id="ARBA00009437"/>
    </source>
</evidence>
<dbReference type="Gene3D" id="1.10.10.10">
    <property type="entry name" value="Winged helix-like DNA-binding domain superfamily/Winged helix DNA-binding domain"/>
    <property type="match status" value="1"/>
</dbReference>
<dbReference type="Pfam" id="PF03466">
    <property type="entry name" value="LysR_substrate"/>
    <property type="match status" value="1"/>
</dbReference>
<name>A0ABW4LQ99_9BACI</name>
<evidence type="ECO:0000256" key="3">
    <source>
        <dbReference type="ARBA" id="ARBA00023125"/>
    </source>
</evidence>